<feature type="domain" description="SUEL-type lectin" evidence="5">
    <location>
        <begin position="240"/>
        <end position="329"/>
    </location>
</feature>
<reference evidence="6" key="1">
    <citation type="submission" date="2021-11" db="EMBL/GenBank/DDBJ databases">
        <authorList>
            <person name="Schell T."/>
        </authorList>
    </citation>
    <scope>NUCLEOTIDE SEQUENCE</scope>
    <source>
        <strain evidence="6">M5</strain>
    </source>
</reference>
<sequence>MQQFHFVSQMSMVGFTLFLIAFQSSSGVQMLDGPLLNGATLFAVTAETSTLVQPTPCFITSDSVSQCRRKRGIEERPMIIQNDNWDFAPSAVIGVETTKAPRSLRSRFNVDNIFSSFDDSYSNTLNIFQQLEARGRNNFITVGDCGMSTVNFSEFLSCLGMTVQETTTLTATFTQTTTLSSGYTTFTVAGCTPAGFPYSYCPEIIENTATNNGSVDSTTTSSISDGDLITAPPGFEESFTCEDDSKTLSCPAGQGIVVDFANYGRTSHPVCVQDQERDKPNNCYTPSHTNFIATFCNGQSSCVVPATNSFFGDTCPNVFKYLQIKYHCRRGPVVIPDFTSPSSVSDDSSAATLGIYPGDPYYAPGSDTPSETSSPPSRV</sequence>
<evidence type="ECO:0000256" key="4">
    <source>
        <dbReference type="SAM" id="SignalP"/>
    </source>
</evidence>
<evidence type="ECO:0000313" key="6">
    <source>
        <dbReference type="EMBL" id="CAH0101199.1"/>
    </source>
</evidence>
<evidence type="ECO:0000313" key="7">
    <source>
        <dbReference type="Proteomes" id="UP000789390"/>
    </source>
</evidence>
<dbReference type="OrthoDB" id="1100386at2759"/>
<accession>A0A8J2WGY6</accession>
<proteinExistence type="inferred from homology"/>
<evidence type="ECO:0000256" key="1">
    <source>
        <dbReference type="ARBA" id="ARBA00010933"/>
    </source>
</evidence>
<dbReference type="InterPro" id="IPR000922">
    <property type="entry name" value="Lectin_gal-bd_dom"/>
</dbReference>
<feature type="region of interest" description="Disordered" evidence="3">
    <location>
        <begin position="339"/>
        <end position="379"/>
    </location>
</feature>
<dbReference type="FunFam" id="2.60.120.740:FF:000001">
    <property type="entry name" value="Adhesion G protein-coupled receptor L2"/>
    <property type="match status" value="1"/>
</dbReference>
<dbReference type="Pfam" id="PF02140">
    <property type="entry name" value="SUEL_Lectin"/>
    <property type="match status" value="1"/>
</dbReference>
<dbReference type="PANTHER" id="PTHR46780">
    <property type="entry name" value="PROTEIN EVA-1"/>
    <property type="match status" value="1"/>
</dbReference>
<dbReference type="EMBL" id="CAKKLH010000054">
    <property type="protein sequence ID" value="CAH0101199.1"/>
    <property type="molecule type" value="Genomic_DNA"/>
</dbReference>
<comment type="caution">
    <text evidence="6">The sequence shown here is derived from an EMBL/GenBank/DDBJ whole genome shotgun (WGS) entry which is preliminary data.</text>
</comment>
<organism evidence="6 7">
    <name type="scientific">Daphnia galeata</name>
    <dbReference type="NCBI Taxonomy" id="27404"/>
    <lineage>
        <taxon>Eukaryota</taxon>
        <taxon>Metazoa</taxon>
        <taxon>Ecdysozoa</taxon>
        <taxon>Arthropoda</taxon>
        <taxon>Crustacea</taxon>
        <taxon>Branchiopoda</taxon>
        <taxon>Diplostraca</taxon>
        <taxon>Cladocera</taxon>
        <taxon>Anomopoda</taxon>
        <taxon>Daphniidae</taxon>
        <taxon>Daphnia</taxon>
    </lineage>
</organism>
<dbReference type="PROSITE" id="PS50228">
    <property type="entry name" value="SUEL_LECTIN"/>
    <property type="match status" value="1"/>
</dbReference>
<dbReference type="GO" id="GO:0030246">
    <property type="term" value="F:carbohydrate binding"/>
    <property type="evidence" value="ECO:0007669"/>
    <property type="project" value="UniProtKB-KW"/>
</dbReference>
<dbReference type="InterPro" id="IPR043159">
    <property type="entry name" value="Lectin_gal-bd_sf"/>
</dbReference>
<name>A0A8J2WGY6_9CRUS</name>
<dbReference type="AlphaFoldDB" id="A0A8J2WGY6"/>
<feature type="signal peptide" evidence="4">
    <location>
        <begin position="1"/>
        <end position="27"/>
    </location>
</feature>
<dbReference type="Gene3D" id="2.60.120.740">
    <property type="match status" value="1"/>
</dbReference>
<evidence type="ECO:0000256" key="3">
    <source>
        <dbReference type="SAM" id="MobiDB-lite"/>
    </source>
</evidence>
<feature type="compositionally biased region" description="Low complexity" evidence="3">
    <location>
        <begin position="340"/>
        <end position="349"/>
    </location>
</feature>
<feature type="chain" id="PRO_5035167956" description="SUEL-type lectin domain-containing protein" evidence="4">
    <location>
        <begin position="28"/>
        <end position="379"/>
    </location>
</feature>
<evidence type="ECO:0000256" key="2">
    <source>
        <dbReference type="ARBA" id="ARBA00022734"/>
    </source>
</evidence>
<keyword evidence="2" id="KW-0430">Lectin</keyword>
<gene>
    <name evidence="6" type="ORF">DGAL_LOCUS3527</name>
</gene>
<dbReference type="Proteomes" id="UP000789390">
    <property type="component" value="Unassembled WGS sequence"/>
</dbReference>
<keyword evidence="4" id="KW-0732">Signal</keyword>
<protein>
    <recommendedName>
        <fullName evidence="5">SUEL-type lectin domain-containing protein</fullName>
    </recommendedName>
</protein>
<evidence type="ECO:0000259" key="5">
    <source>
        <dbReference type="PROSITE" id="PS50228"/>
    </source>
</evidence>
<comment type="similarity">
    <text evidence="1">Belongs to the G-protein coupled receptor 2 family. LN-TM7 subfamily.</text>
</comment>
<dbReference type="CDD" id="cd22823">
    <property type="entry name" value="Gal_Rha_Lectin"/>
    <property type="match status" value="1"/>
</dbReference>
<feature type="compositionally biased region" description="Low complexity" evidence="3">
    <location>
        <begin position="364"/>
        <end position="379"/>
    </location>
</feature>
<keyword evidence="7" id="KW-1185">Reference proteome</keyword>